<reference evidence="6" key="1">
    <citation type="submission" date="2021-03" db="EMBL/GenBank/DDBJ databases">
        <authorList>
            <person name="Bekaert M."/>
        </authorList>
    </citation>
    <scope>NUCLEOTIDE SEQUENCE</scope>
</reference>
<dbReference type="OrthoDB" id="6139286at2759"/>
<dbReference type="SMART" id="SM00181">
    <property type="entry name" value="EGF"/>
    <property type="match status" value="4"/>
</dbReference>
<dbReference type="InterPro" id="IPR002909">
    <property type="entry name" value="IPT_dom"/>
</dbReference>
<keyword evidence="1 4" id="KW-0245">EGF-like domain</keyword>
<dbReference type="PANTHER" id="PTHR11219:SF69">
    <property type="entry name" value="TENEURIN-A"/>
    <property type="match status" value="1"/>
</dbReference>
<dbReference type="Gene3D" id="2.10.25.10">
    <property type="entry name" value="Laminin"/>
    <property type="match status" value="2"/>
</dbReference>
<dbReference type="PROSITE" id="PS00022">
    <property type="entry name" value="EGF_1"/>
    <property type="match status" value="2"/>
</dbReference>
<evidence type="ECO:0000256" key="4">
    <source>
        <dbReference type="PROSITE-ProRule" id="PRU00076"/>
    </source>
</evidence>
<dbReference type="InterPro" id="IPR014756">
    <property type="entry name" value="Ig_E-set"/>
</dbReference>
<gene>
    <name evidence="6" type="ORF">MEDL_9643</name>
</gene>
<keyword evidence="7" id="KW-1185">Reference proteome</keyword>
<evidence type="ECO:0000259" key="5">
    <source>
        <dbReference type="PROSITE" id="PS50026"/>
    </source>
</evidence>
<dbReference type="Pfam" id="PF01833">
    <property type="entry name" value="TIG"/>
    <property type="match status" value="1"/>
</dbReference>
<dbReference type="PANTHER" id="PTHR11219">
    <property type="entry name" value="TENEURIN AND N-ACETYLGLUCOSAMINE-1-PHOSPHODIESTER ALPHA-N-ACETYLGLUCOSAMINIDASE"/>
    <property type="match status" value="1"/>
</dbReference>
<evidence type="ECO:0000313" key="6">
    <source>
        <dbReference type="EMBL" id="CAG2194624.1"/>
    </source>
</evidence>
<organism evidence="6 7">
    <name type="scientific">Mytilus edulis</name>
    <name type="common">Blue mussel</name>
    <dbReference type="NCBI Taxonomy" id="6550"/>
    <lineage>
        <taxon>Eukaryota</taxon>
        <taxon>Metazoa</taxon>
        <taxon>Spiralia</taxon>
        <taxon>Lophotrochozoa</taxon>
        <taxon>Mollusca</taxon>
        <taxon>Bivalvia</taxon>
        <taxon>Autobranchia</taxon>
        <taxon>Pteriomorphia</taxon>
        <taxon>Mytilida</taxon>
        <taxon>Mytiloidea</taxon>
        <taxon>Mytilidae</taxon>
        <taxon>Mytilinae</taxon>
        <taxon>Mytilus</taxon>
    </lineage>
</organism>
<name>A0A8S3QCR9_MYTED</name>
<dbReference type="AlphaFoldDB" id="A0A8S3QCR9"/>
<keyword evidence="3 4" id="KW-1015">Disulfide bond</keyword>
<protein>
    <recommendedName>
        <fullName evidence="5">EGF-like domain-containing protein</fullName>
    </recommendedName>
</protein>
<comment type="caution">
    <text evidence="4">Lacks conserved residue(s) required for the propagation of feature annotation.</text>
</comment>
<dbReference type="Proteomes" id="UP000683360">
    <property type="component" value="Unassembled WGS sequence"/>
</dbReference>
<dbReference type="PROSITE" id="PS50026">
    <property type="entry name" value="EGF_3"/>
    <property type="match status" value="1"/>
</dbReference>
<evidence type="ECO:0000256" key="2">
    <source>
        <dbReference type="ARBA" id="ARBA00022737"/>
    </source>
</evidence>
<feature type="disulfide bond" evidence="4">
    <location>
        <begin position="524"/>
        <end position="533"/>
    </location>
</feature>
<comment type="caution">
    <text evidence="6">The sequence shown here is derived from an EMBL/GenBank/DDBJ whole genome shotgun (WGS) entry which is preliminary data.</text>
</comment>
<keyword evidence="2" id="KW-0677">Repeat</keyword>
<evidence type="ECO:0000256" key="3">
    <source>
        <dbReference type="ARBA" id="ARBA00023157"/>
    </source>
</evidence>
<proteinExistence type="predicted"/>
<sequence length="865" mass="95932">MAYVKIIRNLFLNNSNSDGALLQSKFEHVGDVKFENNKFEGNIAKTTLLMTGNVKYSVGKISIQHNDISGDWATESIIDINTYHEITVNYNNLRNLFPNVCVISAPKFEESFEINATFNYWGHESAVEILDDACGFEKDMDRRALQISTGSRRLTVMDSENENVPWYGIVMKTTSDKYSAINYAQINNTMQGFTAFTNRFEMKHTQINNSRASCLSIEPNDTGVTTHDFEGTSISNCKEIGISFFGDGEINVYNVNIQNASVGIKMDVSYGHLTVKSSNITNCSTAAYVPFGITSKAAGNLTLHSCRISNCSNGVKYSMGNVWNINSVDIKYNIFSNITNNALSVNFPSNDYNNRYIGHVDIGFNTFYNTCHIYLKTWNNANLSFHDNTIEYGNCEGLGKCYLEAYAKGNKETKGRMFNISTNIFKDLVSDCIVDLVSSDSAGFFEGVFYFNQFLTTETTVGTITLDSKCFNFSHNIFDNPMSPYDIYVKKKGYAGKLCSGYDCSGVHNCYRNGRCVGPNLCDCNPGWSGQRCIDALCSNVNNCSDHGFCIRPDICTCASSFTGENCSSCIPLHWGNNCDPCPNCRNGECNINTGTCDCFGAQWTGSFCDICSETFYGPDCLPLVTVLNVIPNQGLDKGGNDVHVWGHNFPQSDTYKCKFDTDVVNGVWVASNHVVCSAPKHAEGIVSLEISPDGIEFSNNKVKYLYFATCPSSSCGQDVSSPRGQCLFGTCSCNLPWTGENCTIELLTPEIIAPPSQIINESVMYDYQLQLTRGSLPVTWSLIDHPGNMIIDKRTGRLFWSNVIGRLLAYTVIVEATNVVGKHRIEWTINVPVSYSVNLVSLDPDGILPRPMQIEILERLNSVI</sequence>
<feature type="domain" description="EGF-like" evidence="5">
    <location>
        <begin position="500"/>
        <end position="534"/>
    </location>
</feature>
<dbReference type="InterPro" id="IPR051216">
    <property type="entry name" value="Teneurin"/>
</dbReference>
<dbReference type="InterPro" id="IPR000742">
    <property type="entry name" value="EGF"/>
</dbReference>
<dbReference type="EMBL" id="CAJPWZ010000487">
    <property type="protein sequence ID" value="CAG2194624.1"/>
    <property type="molecule type" value="Genomic_DNA"/>
</dbReference>
<evidence type="ECO:0000256" key="1">
    <source>
        <dbReference type="ARBA" id="ARBA00022536"/>
    </source>
</evidence>
<evidence type="ECO:0000313" key="7">
    <source>
        <dbReference type="Proteomes" id="UP000683360"/>
    </source>
</evidence>
<dbReference type="SUPFAM" id="SSF81296">
    <property type="entry name" value="E set domains"/>
    <property type="match status" value="1"/>
</dbReference>
<dbReference type="Gene3D" id="2.60.40.10">
    <property type="entry name" value="Immunoglobulins"/>
    <property type="match status" value="1"/>
</dbReference>
<dbReference type="PROSITE" id="PS01186">
    <property type="entry name" value="EGF_2"/>
    <property type="match status" value="1"/>
</dbReference>
<dbReference type="InterPro" id="IPR013783">
    <property type="entry name" value="Ig-like_fold"/>
</dbReference>
<accession>A0A8S3QCR9</accession>